<dbReference type="AlphaFoldDB" id="C6LFZ5"/>
<sequence length="280" mass="29783">MPQPFNNAIMTDHGAALLTKAQAGECRIEFTRIAVGDGIYSDEEKEPNILQKRSEMKSIRNAYALSSIGINNTYSVKMTAIISNQDPKTGDILVTEGYYINEMGLYAKEADNEKAPEILYSIAVVSDTVGDFMPPYNGFHPVQIIQDYYATVSNSAEITIKADSGAAALASDLEDLAKIVAELQKKTGTGRVRIGARDTQLEGGDTLFVVDGLPETFKAAAFSNVVFSATQPDAAEYWADMAIASGGETSGAADTSIINGGLAVSEGTDVPDGTVFLAKI</sequence>
<dbReference type="Proteomes" id="UP000005561">
    <property type="component" value="Unassembled WGS sequence"/>
</dbReference>
<accession>C6LFZ5</accession>
<comment type="caution">
    <text evidence="1">The sequence shown here is derived from an EMBL/GenBank/DDBJ whole genome shotgun (WGS) entry which is preliminary data.</text>
</comment>
<protein>
    <submittedName>
        <fullName evidence="1">Uncharacterized protein</fullName>
    </submittedName>
</protein>
<reference evidence="1" key="1">
    <citation type="submission" date="2009-07" db="EMBL/GenBank/DDBJ databases">
        <authorList>
            <person name="Weinstock G."/>
            <person name="Sodergren E."/>
            <person name="Clifton S."/>
            <person name="Fulton L."/>
            <person name="Fulton B."/>
            <person name="Courtney L."/>
            <person name="Fronick C."/>
            <person name="Harrison M."/>
            <person name="Strong C."/>
            <person name="Farmer C."/>
            <person name="Delahaunty K."/>
            <person name="Markovic C."/>
            <person name="Hall O."/>
            <person name="Minx P."/>
            <person name="Tomlinson C."/>
            <person name="Mitreva M."/>
            <person name="Nelson J."/>
            <person name="Hou S."/>
            <person name="Wollam A."/>
            <person name="Pepin K.H."/>
            <person name="Johnson M."/>
            <person name="Bhonagiri V."/>
            <person name="Nash W.E."/>
            <person name="Warren W."/>
            <person name="Chinwalla A."/>
            <person name="Mardis E.R."/>
            <person name="Wilson R.K."/>
        </authorList>
    </citation>
    <scope>NUCLEOTIDE SEQUENCE [LARGE SCALE GENOMIC DNA]</scope>
    <source>
        <strain evidence="1">DSM 14469</strain>
    </source>
</reference>
<dbReference type="eggNOG" id="COG5301">
    <property type="taxonomic scope" value="Bacteria"/>
</dbReference>
<evidence type="ECO:0000313" key="2">
    <source>
        <dbReference type="Proteomes" id="UP000005561"/>
    </source>
</evidence>
<proteinExistence type="predicted"/>
<dbReference type="OrthoDB" id="2047786at2"/>
<dbReference type="STRING" id="168384.SAMN05660368_03625"/>
<organism evidence="1 2">
    <name type="scientific">Marvinbryantia formatexigens DSM 14469</name>
    <dbReference type="NCBI Taxonomy" id="478749"/>
    <lineage>
        <taxon>Bacteria</taxon>
        <taxon>Bacillati</taxon>
        <taxon>Bacillota</taxon>
        <taxon>Clostridia</taxon>
        <taxon>Lachnospirales</taxon>
        <taxon>Lachnospiraceae</taxon>
        <taxon>Marvinbryantia</taxon>
    </lineage>
</organism>
<name>C6LFZ5_9FIRM</name>
<evidence type="ECO:0000313" key="1">
    <source>
        <dbReference type="EMBL" id="EET60359.1"/>
    </source>
</evidence>
<dbReference type="EMBL" id="ACCL02000011">
    <property type="protein sequence ID" value="EET60359.1"/>
    <property type="molecule type" value="Genomic_DNA"/>
</dbReference>
<dbReference type="RefSeq" id="WP_006862339.1">
    <property type="nucleotide sequence ID" value="NZ_ACCL02000011.1"/>
</dbReference>
<keyword evidence="2" id="KW-1185">Reference proteome</keyword>
<gene>
    <name evidence="1" type="ORF">BRYFOR_07555</name>
</gene>